<protein>
    <recommendedName>
        <fullName evidence="3 13">Ribosomal RNA-processing protein 8</fullName>
        <ecNumber evidence="13">2.1.1.-</ecNumber>
    </recommendedName>
</protein>
<evidence type="ECO:0000313" key="15">
    <source>
        <dbReference type="EMBL" id="KAF7395055.1"/>
    </source>
</evidence>
<dbReference type="AlphaFoldDB" id="A0A834N365"/>
<evidence type="ECO:0000256" key="4">
    <source>
        <dbReference type="ARBA" id="ARBA00022491"/>
    </source>
</evidence>
<accession>A0A834N365</accession>
<evidence type="ECO:0000256" key="9">
    <source>
        <dbReference type="ARBA" id="ARBA00022853"/>
    </source>
</evidence>
<dbReference type="InterPro" id="IPR007823">
    <property type="entry name" value="RRP8"/>
</dbReference>
<evidence type="ECO:0000256" key="6">
    <source>
        <dbReference type="ARBA" id="ARBA00022603"/>
    </source>
</evidence>
<evidence type="ECO:0000256" key="3">
    <source>
        <dbReference type="ARBA" id="ARBA00020203"/>
    </source>
</evidence>
<keyword evidence="5 13" id="KW-0698">rRNA processing</keyword>
<keyword evidence="16" id="KW-1185">Reference proteome</keyword>
<dbReference type="EC" id="2.1.1.-" evidence="13"/>
<dbReference type="GO" id="GO:0006364">
    <property type="term" value="P:rRNA processing"/>
    <property type="evidence" value="ECO:0007669"/>
    <property type="project" value="UniProtKB-UniRule"/>
</dbReference>
<keyword evidence="8 13" id="KW-0949">S-adenosyl-L-methionine</keyword>
<evidence type="ECO:0000256" key="12">
    <source>
        <dbReference type="ARBA" id="ARBA00023242"/>
    </source>
</evidence>
<dbReference type="Pfam" id="PF05148">
    <property type="entry name" value="Methyltransf_8"/>
    <property type="match status" value="1"/>
</dbReference>
<dbReference type="FunFam" id="3.40.50.150:FF:000068">
    <property type="entry name" value="Ribosomal RNA-processing protein 8"/>
    <property type="match status" value="1"/>
</dbReference>
<dbReference type="PANTHER" id="PTHR12787">
    <property type="entry name" value="RIBOSOMAL RNA-PROCESSING PROTEIN 8"/>
    <property type="match status" value="1"/>
</dbReference>
<keyword evidence="4" id="KW-0678">Repressor</keyword>
<keyword evidence="10" id="KW-0805">Transcription regulation</keyword>
<proteinExistence type="inferred from homology"/>
<gene>
    <name evidence="15" type="ORF">HZH66_008229</name>
</gene>
<dbReference type="EMBL" id="JACSEA010000008">
    <property type="protein sequence ID" value="KAF7395055.1"/>
    <property type="molecule type" value="Genomic_DNA"/>
</dbReference>
<keyword evidence="11" id="KW-0804">Transcription</keyword>
<dbReference type="GO" id="GO:0046015">
    <property type="term" value="P:regulation of transcription by glucose"/>
    <property type="evidence" value="ECO:0007669"/>
    <property type="project" value="TreeGrafter"/>
</dbReference>
<evidence type="ECO:0000256" key="1">
    <source>
        <dbReference type="ARBA" id="ARBA00004604"/>
    </source>
</evidence>
<comment type="subcellular location">
    <subcellularLocation>
        <location evidence="1 13">Nucleus</location>
        <location evidence="1 13">Nucleolus</location>
    </subcellularLocation>
</comment>
<dbReference type="PANTHER" id="PTHR12787:SF0">
    <property type="entry name" value="RIBOSOMAL RNA-PROCESSING PROTEIN 8"/>
    <property type="match status" value="1"/>
</dbReference>
<comment type="function">
    <text evidence="13">Probable methyltransferase required to silence rDNA.</text>
</comment>
<keyword evidence="6 13" id="KW-0489">Methyltransferase</keyword>
<evidence type="ECO:0000256" key="7">
    <source>
        <dbReference type="ARBA" id="ARBA00022679"/>
    </source>
</evidence>
<dbReference type="GO" id="GO:0032259">
    <property type="term" value="P:methylation"/>
    <property type="evidence" value="ECO:0007669"/>
    <property type="project" value="UniProtKB-KW"/>
</dbReference>
<keyword evidence="7 13" id="KW-0808">Transferase</keyword>
<feature type="compositionally biased region" description="Basic and acidic residues" evidence="14">
    <location>
        <begin position="90"/>
        <end position="107"/>
    </location>
</feature>
<dbReference type="SUPFAM" id="SSF53335">
    <property type="entry name" value="S-adenosyl-L-methionine-dependent methyltransferases"/>
    <property type="match status" value="1"/>
</dbReference>
<evidence type="ECO:0000256" key="13">
    <source>
        <dbReference type="RuleBase" id="RU365074"/>
    </source>
</evidence>
<dbReference type="GO" id="GO:0042149">
    <property type="term" value="P:cellular response to glucose starvation"/>
    <property type="evidence" value="ECO:0007669"/>
    <property type="project" value="TreeGrafter"/>
</dbReference>
<feature type="region of interest" description="Disordered" evidence="14">
    <location>
        <begin position="70"/>
        <end position="132"/>
    </location>
</feature>
<comment type="caution">
    <text evidence="15">The sequence shown here is derived from an EMBL/GenBank/DDBJ whole genome shotgun (WGS) entry which is preliminary data.</text>
</comment>
<dbReference type="InterPro" id="IPR029063">
    <property type="entry name" value="SAM-dependent_MTases_sf"/>
</dbReference>
<keyword evidence="9" id="KW-0156">Chromatin regulator</keyword>
<evidence type="ECO:0000256" key="8">
    <source>
        <dbReference type="ARBA" id="ARBA00022691"/>
    </source>
</evidence>
<dbReference type="Gene3D" id="3.40.50.150">
    <property type="entry name" value="Vaccinia Virus protein VP39"/>
    <property type="match status" value="1"/>
</dbReference>
<evidence type="ECO:0000256" key="5">
    <source>
        <dbReference type="ARBA" id="ARBA00022552"/>
    </source>
</evidence>
<dbReference type="GO" id="GO:0000183">
    <property type="term" value="P:rDNA heterochromatin formation"/>
    <property type="evidence" value="ECO:0007669"/>
    <property type="project" value="TreeGrafter"/>
</dbReference>
<dbReference type="FunFam" id="1.10.10.2150:FF:000001">
    <property type="entry name" value="Ribosomal RNA-processing protein 8"/>
    <property type="match status" value="1"/>
</dbReference>
<dbReference type="Proteomes" id="UP000614350">
    <property type="component" value="Unassembled WGS sequence"/>
</dbReference>
<feature type="compositionally biased region" description="Basic residues" evidence="14">
    <location>
        <begin position="79"/>
        <end position="89"/>
    </location>
</feature>
<evidence type="ECO:0000313" key="16">
    <source>
        <dbReference type="Proteomes" id="UP000614350"/>
    </source>
</evidence>
<keyword evidence="12 13" id="KW-0539">Nucleus</keyword>
<name>A0A834N365_VESVU</name>
<organism evidence="15 16">
    <name type="scientific">Vespula vulgaris</name>
    <name type="common">Yellow jacket</name>
    <name type="synonym">Wasp</name>
    <dbReference type="NCBI Taxonomy" id="7454"/>
    <lineage>
        <taxon>Eukaryota</taxon>
        <taxon>Metazoa</taxon>
        <taxon>Ecdysozoa</taxon>
        <taxon>Arthropoda</taxon>
        <taxon>Hexapoda</taxon>
        <taxon>Insecta</taxon>
        <taxon>Pterygota</taxon>
        <taxon>Neoptera</taxon>
        <taxon>Endopterygota</taxon>
        <taxon>Hymenoptera</taxon>
        <taxon>Apocrita</taxon>
        <taxon>Aculeata</taxon>
        <taxon>Vespoidea</taxon>
        <taxon>Vespidae</taxon>
        <taxon>Vespinae</taxon>
        <taxon>Vespula</taxon>
    </lineage>
</organism>
<dbReference type="GO" id="GO:0008168">
    <property type="term" value="F:methyltransferase activity"/>
    <property type="evidence" value="ECO:0007669"/>
    <property type="project" value="UniProtKB-KW"/>
</dbReference>
<dbReference type="InterPro" id="IPR042036">
    <property type="entry name" value="RRP8_N"/>
</dbReference>
<dbReference type="GO" id="GO:0033553">
    <property type="term" value="C:rDNA heterochromatin"/>
    <property type="evidence" value="ECO:0007669"/>
    <property type="project" value="TreeGrafter"/>
</dbReference>
<sequence length="423" mass="49241">MSKTNKKQKKAAALKEKRKKTMMYKTNLTTIKKKTKTNEINNLKKNNDIPDHIKNTNGISSNNIKQLTKIKNEAINSNKSKKKKMRRNKIKLEQANGKDKQNKESVKNRSMSQHSQTKQLNAKSTIKKKNDDSMNKILKLKKITEKRVKHTKDDNFISIDKTKSFNDKNNSKAKKYPKNVQLLREMLATKEKSEVKQKKIKEILPLRERMMMKLKASRFRYLNETLYNNTSIQSKKYFKEDPDSFIAYHDGYKQQVAQWPLNPLDVIIASIKNMPNDYIIADFGCGEAMLAASIQQKTHSFDLISVNERVEACDMSHTPLLTNSVHIVVFCLSLMGTNLGDYILEANRVLKKDGILKIAEIESRFEHIENFIKLLNDYGFVNTWKDLSQNLFYFLDFKKVKDITTNRNKLPTITLKSCLYKKR</sequence>
<evidence type="ECO:0000256" key="2">
    <source>
        <dbReference type="ARBA" id="ARBA00006301"/>
    </source>
</evidence>
<feature type="compositionally biased region" description="Polar residues" evidence="14">
    <location>
        <begin position="108"/>
        <end position="124"/>
    </location>
</feature>
<dbReference type="GO" id="GO:0005730">
    <property type="term" value="C:nucleolus"/>
    <property type="evidence" value="ECO:0007669"/>
    <property type="project" value="UniProtKB-SubCell"/>
</dbReference>
<dbReference type="GO" id="GO:0005677">
    <property type="term" value="C:chromatin silencing complex"/>
    <property type="evidence" value="ECO:0007669"/>
    <property type="project" value="TreeGrafter"/>
</dbReference>
<reference evidence="15" key="1">
    <citation type="journal article" date="2020" name="G3 (Bethesda)">
        <title>High-Quality Assemblies for Three Invasive Social Wasps from the &lt;i&gt;Vespula&lt;/i&gt; Genus.</title>
        <authorList>
            <person name="Harrop T.W.R."/>
            <person name="Guhlin J."/>
            <person name="McLaughlin G.M."/>
            <person name="Permina E."/>
            <person name="Stockwell P."/>
            <person name="Gilligan J."/>
            <person name="Le Lec M.F."/>
            <person name="Gruber M.A.M."/>
            <person name="Quinn O."/>
            <person name="Lovegrove M."/>
            <person name="Duncan E.J."/>
            <person name="Remnant E.J."/>
            <person name="Van Eeckhoven J."/>
            <person name="Graham B."/>
            <person name="Knapp R.A."/>
            <person name="Langford K.W."/>
            <person name="Kronenberg Z."/>
            <person name="Press M.O."/>
            <person name="Eacker S.M."/>
            <person name="Wilson-Rankin E.E."/>
            <person name="Purcell J."/>
            <person name="Lester P.J."/>
            <person name="Dearden P.K."/>
        </authorList>
    </citation>
    <scope>NUCLEOTIDE SEQUENCE</scope>
    <source>
        <strain evidence="15">Marl-1</strain>
    </source>
</reference>
<comment type="similarity">
    <text evidence="2 13">Belongs to the methyltransferase superfamily. RRP8 family.</text>
</comment>
<evidence type="ECO:0000256" key="14">
    <source>
        <dbReference type="SAM" id="MobiDB-lite"/>
    </source>
</evidence>
<evidence type="ECO:0000256" key="11">
    <source>
        <dbReference type="ARBA" id="ARBA00023163"/>
    </source>
</evidence>
<dbReference type="Gene3D" id="1.10.10.2150">
    <property type="entry name" value="Ribosomal RNA-processing protein 8, N-terminal domain"/>
    <property type="match status" value="1"/>
</dbReference>
<evidence type="ECO:0000256" key="10">
    <source>
        <dbReference type="ARBA" id="ARBA00023015"/>
    </source>
</evidence>